<organism evidence="1 2">
    <name type="scientific">Coniosporium uncinatum</name>
    <dbReference type="NCBI Taxonomy" id="93489"/>
    <lineage>
        <taxon>Eukaryota</taxon>
        <taxon>Fungi</taxon>
        <taxon>Dikarya</taxon>
        <taxon>Ascomycota</taxon>
        <taxon>Pezizomycotina</taxon>
        <taxon>Dothideomycetes</taxon>
        <taxon>Dothideomycetes incertae sedis</taxon>
        <taxon>Coniosporium</taxon>
    </lineage>
</organism>
<sequence>MWKQLEPTGTHLTYLLLSSFLITYGVFSLFIRNRLHLSEPPLATIFGIIFGPKVSGILDPEKWGFDDVFMQEFTRVILGLQVFAVGVETPKGYLKKNWTSIAIFLGPVMTFGWLVCAAFIYALFPTVGFPTSLVISACLTPTDPVLAASVLSNSQFSSRVPARIRHLLSVESGCNDGTSFPFLYLGLSIITRSTLGGMLKKWFLITLLWQCLLAIIIGLIVGYLANRLLKFADRKQYVGRASYLIFYLL</sequence>
<accession>A0ACC3DQ39</accession>
<comment type="caution">
    <text evidence="1">The sequence shown here is derived from an EMBL/GenBank/DDBJ whole genome shotgun (WGS) entry which is preliminary data.</text>
</comment>
<keyword evidence="2" id="KW-1185">Reference proteome</keyword>
<evidence type="ECO:0000313" key="1">
    <source>
        <dbReference type="EMBL" id="KAK3078822.1"/>
    </source>
</evidence>
<dbReference type="Proteomes" id="UP001186974">
    <property type="component" value="Unassembled WGS sequence"/>
</dbReference>
<reference evidence="1" key="1">
    <citation type="submission" date="2024-09" db="EMBL/GenBank/DDBJ databases">
        <title>Black Yeasts Isolated from many extreme environments.</title>
        <authorList>
            <person name="Coleine C."/>
            <person name="Stajich J.E."/>
            <person name="Selbmann L."/>
        </authorList>
    </citation>
    <scope>NUCLEOTIDE SEQUENCE</scope>
    <source>
        <strain evidence="1">CCFEE 5737</strain>
    </source>
</reference>
<name>A0ACC3DQ39_9PEZI</name>
<protein>
    <submittedName>
        <fullName evidence="1">Uncharacterized protein</fullName>
    </submittedName>
</protein>
<dbReference type="EMBL" id="JAWDJW010001588">
    <property type="protein sequence ID" value="KAK3078822.1"/>
    <property type="molecule type" value="Genomic_DNA"/>
</dbReference>
<feature type="non-terminal residue" evidence="1">
    <location>
        <position position="249"/>
    </location>
</feature>
<proteinExistence type="predicted"/>
<gene>
    <name evidence="1" type="ORF">LTS18_006533</name>
</gene>
<evidence type="ECO:0000313" key="2">
    <source>
        <dbReference type="Proteomes" id="UP001186974"/>
    </source>
</evidence>